<organism evidence="1 2">
    <name type="scientific">Psilocybe cf. subviscida</name>
    <dbReference type="NCBI Taxonomy" id="2480587"/>
    <lineage>
        <taxon>Eukaryota</taxon>
        <taxon>Fungi</taxon>
        <taxon>Dikarya</taxon>
        <taxon>Basidiomycota</taxon>
        <taxon>Agaricomycotina</taxon>
        <taxon>Agaricomycetes</taxon>
        <taxon>Agaricomycetidae</taxon>
        <taxon>Agaricales</taxon>
        <taxon>Agaricineae</taxon>
        <taxon>Strophariaceae</taxon>
        <taxon>Psilocybe</taxon>
    </lineage>
</organism>
<accession>A0A8H5BFP4</accession>
<proteinExistence type="predicted"/>
<dbReference type="EMBL" id="JAACJJ010000028">
    <property type="protein sequence ID" value="KAF5322520.1"/>
    <property type="molecule type" value="Genomic_DNA"/>
</dbReference>
<reference evidence="1 2" key="1">
    <citation type="journal article" date="2020" name="ISME J.">
        <title>Uncovering the hidden diversity of litter-decomposition mechanisms in mushroom-forming fungi.</title>
        <authorList>
            <person name="Floudas D."/>
            <person name="Bentzer J."/>
            <person name="Ahren D."/>
            <person name="Johansson T."/>
            <person name="Persson P."/>
            <person name="Tunlid A."/>
        </authorList>
    </citation>
    <scope>NUCLEOTIDE SEQUENCE [LARGE SCALE GENOMIC DNA]</scope>
    <source>
        <strain evidence="1 2">CBS 101986</strain>
    </source>
</reference>
<dbReference type="Proteomes" id="UP000567179">
    <property type="component" value="Unassembled WGS sequence"/>
</dbReference>
<comment type="caution">
    <text evidence="1">The sequence shown here is derived from an EMBL/GenBank/DDBJ whole genome shotgun (WGS) entry which is preliminary data.</text>
</comment>
<protein>
    <submittedName>
        <fullName evidence="1">Uncharacterized protein</fullName>
    </submittedName>
</protein>
<dbReference type="AlphaFoldDB" id="A0A8H5BFP4"/>
<evidence type="ECO:0000313" key="2">
    <source>
        <dbReference type="Proteomes" id="UP000567179"/>
    </source>
</evidence>
<gene>
    <name evidence="1" type="ORF">D9619_000183</name>
</gene>
<keyword evidence="2" id="KW-1185">Reference proteome</keyword>
<sequence length="260" mass="29974">MVNQFKGLDLNFLDTDREQIDLWPFSITDKSVSIQKISEDFSLALEICRFSTTGNQLLQGTKVTVSHQTALLSRLMPHLPPRWLERRDLFGRYAMTTERYGTALQRIAYYLLRLPKDVLADILNDSGDEKDILQTPLMRLICKVLPTFLTRSPRSTDLYFLVALADPVMAYIVMYGNPYVSTYLEKALKEYPFLKDPTSSDYIEARLKVEEPCIKLKITTSFHELVEDMDLTDEELVPYKELLDSFTIIDRRVPESGLIG</sequence>
<name>A0A8H5BFP4_9AGAR</name>
<evidence type="ECO:0000313" key="1">
    <source>
        <dbReference type="EMBL" id="KAF5322520.1"/>
    </source>
</evidence>